<gene>
    <name evidence="1" type="ORF">CR513_54499</name>
</gene>
<proteinExistence type="predicted"/>
<accession>A0A371EL31</accession>
<protein>
    <recommendedName>
        <fullName evidence="3">Retrovirus-related Pol polyprotein from transposon TNT 1-94</fullName>
    </recommendedName>
</protein>
<reference evidence="1" key="1">
    <citation type="submission" date="2018-05" db="EMBL/GenBank/DDBJ databases">
        <title>Draft genome of Mucuna pruriens seed.</title>
        <authorList>
            <person name="Nnadi N.E."/>
            <person name="Vos R."/>
            <person name="Hasami M.H."/>
            <person name="Devisetty U.K."/>
            <person name="Aguiy J.C."/>
        </authorList>
    </citation>
    <scope>NUCLEOTIDE SEQUENCE [LARGE SCALE GENOMIC DNA]</scope>
    <source>
        <strain evidence="1">JCA_2017</strain>
    </source>
</reference>
<evidence type="ECO:0000313" key="2">
    <source>
        <dbReference type="Proteomes" id="UP000257109"/>
    </source>
</evidence>
<organism evidence="1 2">
    <name type="scientific">Mucuna pruriens</name>
    <name type="common">Velvet bean</name>
    <name type="synonym">Dolichos pruriens</name>
    <dbReference type="NCBI Taxonomy" id="157652"/>
    <lineage>
        <taxon>Eukaryota</taxon>
        <taxon>Viridiplantae</taxon>
        <taxon>Streptophyta</taxon>
        <taxon>Embryophyta</taxon>
        <taxon>Tracheophyta</taxon>
        <taxon>Spermatophyta</taxon>
        <taxon>Magnoliopsida</taxon>
        <taxon>eudicotyledons</taxon>
        <taxon>Gunneridae</taxon>
        <taxon>Pentapetalae</taxon>
        <taxon>rosids</taxon>
        <taxon>fabids</taxon>
        <taxon>Fabales</taxon>
        <taxon>Fabaceae</taxon>
        <taxon>Papilionoideae</taxon>
        <taxon>50 kb inversion clade</taxon>
        <taxon>NPAAA clade</taxon>
        <taxon>indigoferoid/millettioid clade</taxon>
        <taxon>Phaseoleae</taxon>
        <taxon>Mucuna</taxon>
    </lineage>
</organism>
<name>A0A371EL31_MUCPR</name>
<evidence type="ECO:0000313" key="1">
    <source>
        <dbReference type="EMBL" id="RDX66706.1"/>
    </source>
</evidence>
<feature type="non-terminal residue" evidence="1">
    <location>
        <position position="1"/>
    </location>
</feature>
<dbReference type="Proteomes" id="UP000257109">
    <property type="component" value="Unassembled WGS sequence"/>
</dbReference>
<comment type="caution">
    <text evidence="1">The sequence shown here is derived from an EMBL/GenBank/DDBJ whole genome shotgun (WGS) entry which is preliminary data.</text>
</comment>
<evidence type="ECO:0008006" key="3">
    <source>
        <dbReference type="Google" id="ProtNLM"/>
    </source>
</evidence>
<dbReference type="OrthoDB" id="1645289at2759"/>
<dbReference type="EMBL" id="QJKJ01013312">
    <property type="protein sequence ID" value="RDX66706.1"/>
    <property type="molecule type" value="Genomic_DNA"/>
</dbReference>
<dbReference type="AlphaFoldDB" id="A0A371EL31"/>
<sequence>MLKKLLRKFNSFDVVLVRTPYDSSIHLKKNGGTNISQSEYVKIIGNVVYLINYNRPSIAYVVSSVSRYTYNPNNDHWNVLLCLLKISKGYYELNDANWVSDNYEINSTGGSTMESEFITFELASQEAK</sequence>
<keyword evidence="2" id="KW-1185">Reference proteome</keyword>